<dbReference type="KEGG" id="glj:GKIL_2018"/>
<proteinExistence type="predicted"/>
<evidence type="ECO:0000313" key="3">
    <source>
        <dbReference type="Proteomes" id="UP000017396"/>
    </source>
</evidence>
<feature type="region of interest" description="Disordered" evidence="1">
    <location>
        <begin position="1"/>
        <end position="69"/>
    </location>
</feature>
<keyword evidence="3" id="KW-1185">Reference proteome</keyword>
<reference evidence="2 3" key="1">
    <citation type="journal article" date="2013" name="PLoS ONE">
        <title>Cultivation and Complete Genome Sequencing of Gloeobacter kilaueensis sp. nov., from a Lava Cave in Kilauea Caldera, Hawai'i.</title>
        <authorList>
            <person name="Saw J.H."/>
            <person name="Schatz M."/>
            <person name="Brown M.V."/>
            <person name="Kunkel D.D."/>
            <person name="Foster J.S."/>
            <person name="Shick H."/>
            <person name="Christensen S."/>
            <person name="Hou S."/>
            <person name="Wan X."/>
            <person name="Donachie S.P."/>
        </authorList>
    </citation>
    <scope>NUCLEOTIDE SEQUENCE [LARGE SCALE GENOMIC DNA]</scope>
    <source>
        <strain evidence="3">JS</strain>
    </source>
</reference>
<dbReference type="HOGENOM" id="CLU_2034758_0_0_3"/>
<dbReference type="EMBL" id="CP003587">
    <property type="protein sequence ID" value="AGY58264.1"/>
    <property type="molecule type" value="Genomic_DNA"/>
</dbReference>
<name>U5QKX0_GLOK1</name>
<evidence type="ECO:0000313" key="2">
    <source>
        <dbReference type="EMBL" id="AGY58264.1"/>
    </source>
</evidence>
<dbReference type="AlphaFoldDB" id="U5QKX0"/>
<dbReference type="Proteomes" id="UP000017396">
    <property type="component" value="Chromosome"/>
</dbReference>
<organism evidence="2 3">
    <name type="scientific">Gloeobacter kilaueensis (strain ATCC BAA-2537 / CCAP 1431/1 / ULC 316 / JS1)</name>
    <dbReference type="NCBI Taxonomy" id="1183438"/>
    <lineage>
        <taxon>Bacteria</taxon>
        <taxon>Bacillati</taxon>
        <taxon>Cyanobacteriota</taxon>
        <taxon>Cyanophyceae</taxon>
        <taxon>Gloeobacterales</taxon>
        <taxon>Gloeobacteraceae</taxon>
        <taxon>Gloeobacter</taxon>
    </lineage>
</organism>
<accession>U5QKX0</accession>
<evidence type="ECO:0000256" key="1">
    <source>
        <dbReference type="SAM" id="MobiDB-lite"/>
    </source>
</evidence>
<protein>
    <submittedName>
        <fullName evidence="2">Uncharacterized protein</fullName>
    </submittedName>
</protein>
<gene>
    <name evidence="2" type="ORF">GKIL_2018</name>
</gene>
<sequence length="121" mass="12654">MRAGFADEQLGFESRAATGTRPDDVLVRPPGGGAAGDALRGAGLNVSRSTPVEDGLTGPPAGRDVGKRHFTSPFIDDLSEPARHYLQSSVQSGAMAVFVQAAERFEEAKAILLEHGADIHA</sequence>